<dbReference type="Pfam" id="PF06979">
    <property type="entry name" value="TMEM70"/>
    <property type="match status" value="1"/>
</dbReference>
<dbReference type="Proteomes" id="UP000887577">
    <property type="component" value="Unplaced"/>
</dbReference>
<dbReference type="InterPro" id="IPR009724">
    <property type="entry name" value="TMEM70"/>
</dbReference>
<name>A0A914Y4I9_9BILA</name>
<accession>A0A914Y4I9</accession>
<dbReference type="PANTHER" id="PTHR13281:SF0">
    <property type="entry name" value="TRANSMEMBRANE PROTEIN 70, MITOCHONDRIAL"/>
    <property type="match status" value="1"/>
</dbReference>
<evidence type="ECO:0000256" key="1">
    <source>
        <dbReference type="ARBA" id="ARBA00005280"/>
    </source>
</evidence>
<keyword evidence="3" id="KW-1185">Reference proteome</keyword>
<dbReference type="WBParaSite" id="PSU_v2.g14142.t1">
    <property type="protein sequence ID" value="PSU_v2.g14142.t1"/>
    <property type="gene ID" value="PSU_v2.g14142"/>
</dbReference>
<feature type="transmembrane region" description="Helical" evidence="2">
    <location>
        <begin position="84"/>
        <end position="105"/>
    </location>
</feature>
<evidence type="ECO:0000313" key="3">
    <source>
        <dbReference type="Proteomes" id="UP000887577"/>
    </source>
</evidence>
<dbReference type="PANTHER" id="PTHR13281">
    <property type="entry name" value="TRANSMEMBRANE PROTEIN 70, MITOCHONDRIAL"/>
    <property type="match status" value="1"/>
</dbReference>
<feature type="transmembrane region" description="Helical" evidence="2">
    <location>
        <begin position="117"/>
        <end position="139"/>
    </location>
</feature>
<evidence type="ECO:0000256" key="2">
    <source>
        <dbReference type="SAM" id="Phobius"/>
    </source>
</evidence>
<keyword evidence="2" id="KW-1133">Transmembrane helix</keyword>
<organism evidence="3 4">
    <name type="scientific">Panagrolaimus superbus</name>
    <dbReference type="NCBI Taxonomy" id="310955"/>
    <lineage>
        <taxon>Eukaryota</taxon>
        <taxon>Metazoa</taxon>
        <taxon>Ecdysozoa</taxon>
        <taxon>Nematoda</taxon>
        <taxon>Chromadorea</taxon>
        <taxon>Rhabditida</taxon>
        <taxon>Tylenchina</taxon>
        <taxon>Panagrolaimomorpha</taxon>
        <taxon>Panagrolaimoidea</taxon>
        <taxon>Panagrolaimidae</taxon>
        <taxon>Panagrolaimus</taxon>
    </lineage>
</organism>
<comment type="similarity">
    <text evidence="1">Belongs to the TMEM70 family.</text>
</comment>
<dbReference type="InterPro" id="IPR045325">
    <property type="entry name" value="TMEM70/TMEM186/TMEM223"/>
</dbReference>
<proteinExistence type="inferred from homology"/>
<protein>
    <submittedName>
        <fullName evidence="4">Transmembrane protein 70</fullName>
    </submittedName>
</protein>
<keyword evidence="2" id="KW-0472">Membrane</keyword>
<reference evidence="4" key="1">
    <citation type="submission" date="2022-11" db="UniProtKB">
        <authorList>
            <consortium name="WormBaseParasite"/>
        </authorList>
    </citation>
    <scope>IDENTIFICATION</scope>
</reference>
<keyword evidence="2" id="KW-0812">Transmembrane</keyword>
<dbReference type="AlphaFoldDB" id="A0A914Y4I9"/>
<dbReference type="GO" id="GO:0031966">
    <property type="term" value="C:mitochondrial membrane"/>
    <property type="evidence" value="ECO:0007669"/>
    <property type="project" value="TreeGrafter"/>
</dbReference>
<dbReference type="GO" id="GO:0033615">
    <property type="term" value="P:mitochondrial proton-transporting ATP synthase complex assembly"/>
    <property type="evidence" value="ECO:0007669"/>
    <property type="project" value="TreeGrafter"/>
</dbReference>
<sequence>MLLRNCTRFATSKLFIANKNVIYSKSITLMRCSSTATTSLNHQLVPLSSISPDDLGVSIIHLKENGSGSTPTDLLKKGVVFAKICSIGSTALGVVMIPVLTSYLWEAATERPSMMAFAFVANSFLGLLAFTPLLLHFLAKRFVVNVYYNADTKLFTSVHYNFFLQKRALRFRSEDVVDSAIAPETKKLWLPLATCFVGGKPLLLSLDRRQYRNEPAFDLLMKNISIPKDHD</sequence>
<evidence type="ECO:0000313" key="4">
    <source>
        <dbReference type="WBParaSite" id="PSU_v2.g14142.t1"/>
    </source>
</evidence>